<keyword evidence="1" id="KW-0812">Transmembrane</keyword>
<dbReference type="AlphaFoldDB" id="A0A6G7Y878"/>
<evidence type="ECO:0000313" key="3">
    <source>
        <dbReference type="Proteomes" id="UP000501058"/>
    </source>
</evidence>
<evidence type="ECO:0000313" key="2">
    <source>
        <dbReference type="EMBL" id="QIK73022.1"/>
    </source>
</evidence>
<keyword evidence="1" id="KW-0472">Membrane</keyword>
<accession>A0A6G7Y878</accession>
<dbReference type="Proteomes" id="UP000501058">
    <property type="component" value="Chromosome"/>
</dbReference>
<feature type="transmembrane region" description="Helical" evidence="1">
    <location>
        <begin position="49"/>
        <end position="71"/>
    </location>
</feature>
<protein>
    <submittedName>
        <fullName evidence="2">Uncharacterized protein</fullName>
    </submittedName>
</protein>
<evidence type="ECO:0000256" key="1">
    <source>
        <dbReference type="SAM" id="Phobius"/>
    </source>
</evidence>
<dbReference type="KEGG" id="prv:G7070_13075"/>
<reference evidence="2 3" key="1">
    <citation type="submission" date="2020-03" db="EMBL/GenBank/DDBJ databases">
        <title>Propioniciclava sp. nov., isolated from Hydrophilus acuminatus.</title>
        <authorList>
            <person name="Hyun D.-W."/>
            <person name="Bae J.-W."/>
        </authorList>
    </citation>
    <scope>NUCLEOTIDE SEQUENCE [LARGE SCALE GENOMIC DNA]</scope>
    <source>
        <strain evidence="2 3">HDW11</strain>
    </source>
</reference>
<keyword evidence="3" id="KW-1185">Reference proteome</keyword>
<proteinExistence type="predicted"/>
<gene>
    <name evidence="2" type="ORF">G7070_13075</name>
</gene>
<name>A0A6G7Y878_9ACTN</name>
<dbReference type="EMBL" id="CP049865">
    <property type="protein sequence ID" value="QIK73022.1"/>
    <property type="molecule type" value="Genomic_DNA"/>
</dbReference>
<sequence length="172" mass="18031">MVRGAVDSPWREAAAAMGVPLAPRFEAAGVTLTPVKPELPIARPDLTPIIAAAAGALAAVLALVGVVVALLRRRPKLHGSLAIARQGATVREFVLDAPTVDLARAWPGAGLTGTLRPATSRDGVEAVRVVARAGGQKVRTVLRDDEAVNVGELTLRWTAQRTRTLEMVNEGL</sequence>
<keyword evidence="1" id="KW-1133">Transmembrane helix</keyword>
<organism evidence="2 3">
    <name type="scientific">Propioniciclava coleopterorum</name>
    <dbReference type="NCBI Taxonomy" id="2714937"/>
    <lineage>
        <taxon>Bacteria</taxon>
        <taxon>Bacillati</taxon>
        <taxon>Actinomycetota</taxon>
        <taxon>Actinomycetes</taxon>
        <taxon>Propionibacteriales</taxon>
        <taxon>Propionibacteriaceae</taxon>
        <taxon>Propioniciclava</taxon>
    </lineage>
</organism>
<dbReference type="RefSeq" id="WP_166234093.1">
    <property type="nucleotide sequence ID" value="NZ_CP049865.1"/>
</dbReference>